<gene>
    <name evidence="9" type="ORF">ANE_LOCUS21095</name>
</gene>
<feature type="region of interest" description="Disordered" evidence="7">
    <location>
        <begin position="140"/>
        <end position="184"/>
    </location>
</feature>
<dbReference type="Pfam" id="PF10513">
    <property type="entry name" value="EPL1"/>
    <property type="match status" value="1"/>
</dbReference>
<comment type="subcellular location">
    <subcellularLocation>
        <location evidence="1 6">Nucleus</location>
    </subcellularLocation>
</comment>
<dbReference type="InterPro" id="IPR024943">
    <property type="entry name" value="Enhancer_polycomb"/>
</dbReference>
<keyword evidence="3 6" id="KW-0805">Transcription regulation</keyword>
<feature type="region of interest" description="Disordered" evidence="7">
    <location>
        <begin position="981"/>
        <end position="1026"/>
    </location>
</feature>
<dbReference type="PANTHER" id="PTHR14898">
    <property type="entry name" value="ENHANCER OF POLYCOMB"/>
    <property type="match status" value="1"/>
</dbReference>
<keyword evidence="5 6" id="KW-0539">Nucleus</keyword>
<evidence type="ECO:0000256" key="7">
    <source>
        <dbReference type="SAM" id="MobiDB-lite"/>
    </source>
</evidence>
<sequence>MENRLGNSNGVGISKRTRSLDLKTVYKSSITKDSVNKSFKRKNRSGNDGDRSKQDKKSRKVVSLSSFKKVNRGNEKILDKGCNGTTILHNLEDTKVGLDEKLCDGSGLQGISVGLAGSMIYVPRRRRDFVGRSRFENGLVQKSAGESDSQEELVDKTPKETGEESSAQDQLIKAEEKDSDKEIKESNPVAQLQLENGHSNQSPVKDNQLVAKQAHCNRRKRKSSASNRRVGKEAKSSGDAKVSREDDEENLEANAARMLSSRFDTNCTQFPSNSVTPGSQSVRRLQPLSSGKNSVTPRSELFSSKCVSDDTDDRMLRPRRKHDGKGKVRKRRHFYEIVFSDMVDSHWLLNKKIKVFWPLDERWYDGFVDDYDGDKKMHHVKYDDRDEEWINLQGERFKILLFPTEVPGKNQRRRRYSGSNSTLKIKGNDTSTKDEEKQKGKLEDDSGMGDMESEPIIKWLARSMHRDKSSTLKAVQKRRKTEMMTPKETVKTNGDVVSDTAGLYTNRSPSSLASCGLPGPSGNVSLLESSGFRKGSIFPIVYYRRRLHNEKKGIYNGSGDNNVEVLKHLRVSKCPDPDVEFLPIEDSGPLELYCPWNDTEQFKLSLNLQVVSVINYFLMADVDWLSRVTLLLQHGTLVTLWPRVCLEMIFLNNQDGLRYLIFEGCLMEVVQLIFRILTVVDHSNKQRAERADAELQLPDFSIGLQVSCIPYFQRQLAFQLYSFHEVKRSKWSYLEQNVRRHSLLVKQVSISECTHNNMKVLQKVMQKRSRQGISSGFVSRGSSSANSASVCCKKQNTSPLALPFAARPPTLLFRLFLKMIRKLGHDSVEYLGTERDLVTNGGYDMVDCTNECPEPPLKSKCLNDGLIITSSGGQEARVSKDGHTPSQRQQLGSDSENGMSVSSSVVTQKHETRSNVCTQVPMSDHLDRGTPQSSNLALSIQGSISSPKSTAPRSMWYRSKSSLIGHLSHGWSDSKGDFLHTNLGNGPKKRRTQVSYSLPSGSSDSRNRGSMHKGLPNKRIRRSTADVSRGLQKELESSFCDANVLVTLGDRGWREYGAQIFLEPVDNNEWKLAVKISGTTKYSHRAHQFLQPGSTNRFTHAMMWKGGKDWTLEFPDRGQWSLFKEMHEECYNRNTRAALVRNIPIPGIRMIEKDNFDGMEPEFIRSSTKYFRQTETDVEMALDPSRVLYDMDSDDEQWLLRIRECSDAENSGSCEITEDIFEKAMDMFEKASYVKQRDHFTLVEIQELMSGVGSLEAMETIYELWRTKRQRKGMPLIRHLQPPLWEKYQRELKDWELLMSKANTPFSCGSQEKQSPIEKPAMFAFCFKPRGLEVKHRGTKHRAQKKLSVYAQHSTALGDYDVYNSSGRRPPPGVAAVDERFSYSNQSYEHLEEYPMHPVFPGTYSPRDLGTGHFSTGGNGYHRNHQNKFQRINGKRNMSDRWNAGFSECPSSNHYYSNGSQRLEHEESHNSTDIDEYKLRDAAGAARRACALAKLKRERAESLRYKADLAIQKAAAALMCAEAIRASTAVYQSSSNNEFENSSEG</sequence>
<feature type="compositionally biased region" description="Polar residues" evidence="7">
    <location>
        <begin position="262"/>
        <end position="306"/>
    </location>
</feature>
<evidence type="ECO:0000313" key="10">
    <source>
        <dbReference type="Proteomes" id="UP000489600"/>
    </source>
</evidence>
<organism evidence="9 10">
    <name type="scientific">Arabis nemorensis</name>
    <dbReference type="NCBI Taxonomy" id="586526"/>
    <lineage>
        <taxon>Eukaryota</taxon>
        <taxon>Viridiplantae</taxon>
        <taxon>Streptophyta</taxon>
        <taxon>Embryophyta</taxon>
        <taxon>Tracheophyta</taxon>
        <taxon>Spermatophyta</taxon>
        <taxon>Magnoliopsida</taxon>
        <taxon>eudicotyledons</taxon>
        <taxon>Gunneridae</taxon>
        <taxon>Pentapetalae</taxon>
        <taxon>rosids</taxon>
        <taxon>malvids</taxon>
        <taxon>Brassicales</taxon>
        <taxon>Brassicaceae</taxon>
        <taxon>Arabideae</taxon>
        <taxon>Arabis</taxon>
    </lineage>
</organism>
<keyword evidence="4 6" id="KW-0804">Transcription</keyword>
<protein>
    <recommendedName>
        <fullName evidence="6">Enhancer of polycomb-like protein</fullName>
    </recommendedName>
</protein>
<keyword evidence="10" id="KW-1185">Reference proteome</keyword>
<comment type="similarity">
    <text evidence="2 6">Belongs to the enhancer of polycomb family.</text>
</comment>
<accession>A0A565CAR1</accession>
<dbReference type="InterPro" id="IPR019542">
    <property type="entry name" value="Enhancer_polycomb-like_N"/>
</dbReference>
<evidence type="ECO:0000256" key="1">
    <source>
        <dbReference type="ARBA" id="ARBA00004123"/>
    </source>
</evidence>
<feature type="compositionally biased region" description="Basic and acidic residues" evidence="7">
    <location>
        <begin position="230"/>
        <end position="244"/>
    </location>
</feature>
<feature type="compositionally biased region" description="Basic and acidic residues" evidence="7">
    <location>
        <begin position="431"/>
        <end position="444"/>
    </location>
</feature>
<evidence type="ECO:0000256" key="5">
    <source>
        <dbReference type="ARBA" id="ARBA00023242"/>
    </source>
</evidence>
<evidence type="ECO:0000259" key="8">
    <source>
        <dbReference type="SMART" id="SM00333"/>
    </source>
</evidence>
<feature type="region of interest" description="Disordered" evidence="7">
    <location>
        <begin position="872"/>
        <end position="953"/>
    </location>
</feature>
<feature type="compositionally biased region" description="Basic and acidic residues" evidence="7">
    <location>
        <begin position="153"/>
        <end position="162"/>
    </location>
</feature>
<dbReference type="OrthoDB" id="435275at2759"/>
<dbReference type="GO" id="GO:0006357">
    <property type="term" value="P:regulation of transcription by RNA polymerase II"/>
    <property type="evidence" value="ECO:0007669"/>
    <property type="project" value="InterPro"/>
</dbReference>
<evidence type="ECO:0000256" key="4">
    <source>
        <dbReference type="ARBA" id="ARBA00023163"/>
    </source>
</evidence>
<feature type="compositionally biased region" description="Basic and acidic residues" evidence="7">
    <location>
        <begin position="45"/>
        <end position="55"/>
    </location>
</feature>
<reference evidence="9" key="1">
    <citation type="submission" date="2019-07" db="EMBL/GenBank/DDBJ databases">
        <authorList>
            <person name="Dittberner H."/>
        </authorList>
    </citation>
    <scope>NUCLEOTIDE SEQUENCE [LARGE SCALE GENOMIC DNA]</scope>
</reference>
<dbReference type="Gene3D" id="2.30.30.140">
    <property type="match status" value="1"/>
</dbReference>
<dbReference type="GO" id="GO:0005634">
    <property type="term" value="C:nucleus"/>
    <property type="evidence" value="ECO:0007669"/>
    <property type="project" value="UniProtKB-SubCell"/>
</dbReference>
<evidence type="ECO:0000256" key="2">
    <source>
        <dbReference type="ARBA" id="ARBA00008035"/>
    </source>
</evidence>
<evidence type="ECO:0000256" key="6">
    <source>
        <dbReference type="RuleBase" id="RU361124"/>
    </source>
</evidence>
<comment type="caution">
    <text evidence="9">The sequence shown here is derived from an EMBL/GenBank/DDBJ whole genome shotgun (WGS) entry which is preliminary data.</text>
</comment>
<feature type="compositionally biased region" description="Polar residues" evidence="7">
    <location>
        <begin position="884"/>
        <end position="907"/>
    </location>
</feature>
<evidence type="ECO:0000256" key="3">
    <source>
        <dbReference type="ARBA" id="ARBA00023015"/>
    </source>
</evidence>
<dbReference type="InterPro" id="IPR002999">
    <property type="entry name" value="Tudor"/>
</dbReference>
<feature type="compositionally biased region" description="Polar residues" evidence="7">
    <location>
        <begin position="930"/>
        <end position="952"/>
    </location>
</feature>
<evidence type="ECO:0000313" key="9">
    <source>
        <dbReference type="EMBL" id="VVB10651.1"/>
    </source>
</evidence>
<dbReference type="CDD" id="cd20404">
    <property type="entry name" value="Tudor_Agenet_AtEML-like"/>
    <property type="match status" value="1"/>
</dbReference>
<dbReference type="SMART" id="SM00333">
    <property type="entry name" value="TUDOR"/>
    <property type="match status" value="1"/>
</dbReference>
<feature type="region of interest" description="Disordered" evidence="7">
    <location>
        <begin position="410"/>
        <end position="450"/>
    </location>
</feature>
<feature type="compositionally biased region" description="Basic residues" evidence="7">
    <location>
        <begin position="1009"/>
        <end position="1022"/>
    </location>
</feature>
<name>A0A565CAR1_9BRAS</name>
<proteinExistence type="inferred from homology"/>
<feature type="region of interest" description="Disordered" evidence="7">
    <location>
        <begin position="33"/>
        <end position="64"/>
    </location>
</feature>
<feature type="compositionally biased region" description="Basic and acidic residues" evidence="7">
    <location>
        <begin position="172"/>
        <end position="184"/>
    </location>
</feature>
<feature type="region of interest" description="Disordered" evidence="7">
    <location>
        <begin position="214"/>
        <end position="325"/>
    </location>
</feature>
<feature type="compositionally biased region" description="Polar residues" evidence="7">
    <location>
        <begin position="993"/>
        <end position="1004"/>
    </location>
</feature>
<dbReference type="Proteomes" id="UP000489600">
    <property type="component" value="Unassembled WGS sequence"/>
</dbReference>
<dbReference type="EMBL" id="CABITT030000007">
    <property type="protein sequence ID" value="VVB10651.1"/>
    <property type="molecule type" value="Genomic_DNA"/>
</dbReference>
<dbReference type="GO" id="GO:0035267">
    <property type="term" value="C:NuA4 histone acetyltransferase complex"/>
    <property type="evidence" value="ECO:0007669"/>
    <property type="project" value="InterPro"/>
</dbReference>
<feature type="domain" description="Tudor" evidence="8">
    <location>
        <begin position="345"/>
        <end position="403"/>
    </location>
</feature>